<dbReference type="OrthoDB" id="3174710at2"/>
<keyword evidence="2" id="KW-1133">Transmembrane helix</keyword>
<reference evidence="4" key="1">
    <citation type="submission" date="2018-01" db="EMBL/GenBank/DDBJ databases">
        <title>Rubneribacter badeniensis gen. nov., sp. nov., and Colonibacter rubneri, gen. nov., sp. nov., WGS of new members of the Eggerthellaceae.</title>
        <authorList>
            <person name="Danylec N."/>
            <person name="Stoll D.A."/>
            <person name="Doetsch A."/>
            <person name="Kulling S.E."/>
            <person name="Huch M."/>
        </authorList>
    </citation>
    <scope>NUCLEOTIDE SEQUENCE [LARGE SCALE GENOMIC DNA]</scope>
    <source>
        <strain evidence="4">ResAG-96</strain>
    </source>
</reference>
<evidence type="ECO:0008006" key="5">
    <source>
        <dbReference type="Google" id="ProtNLM"/>
    </source>
</evidence>
<feature type="compositionally biased region" description="Low complexity" evidence="1">
    <location>
        <begin position="14"/>
        <end position="23"/>
    </location>
</feature>
<sequence length="200" mass="21297">MHNDKHSFNDDGAPRTASRAAASVRRGGGVAGFLQTRRNRVLAGAAVLVVVAVLVGVGVWWFISSQDDFYDGNSILGQAPYKTPEEVQAELDRIVEEGMLNISIASVIEFADGTAPGTAYIENVPGNHYAMKVRIVLDDTGDVVYESGGLKPGTYIETITLSQDLEPGSYPATATFTAYNMDTLEEVGQAGANINLEVLG</sequence>
<organism evidence="3 4">
    <name type="scientific">Enteroscipio rubneri</name>
    <dbReference type="NCBI Taxonomy" id="2070686"/>
    <lineage>
        <taxon>Bacteria</taxon>
        <taxon>Bacillati</taxon>
        <taxon>Actinomycetota</taxon>
        <taxon>Coriobacteriia</taxon>
        <taxon>Eggerthellales</taxon>
        <taxon>Eggerthellaceae</taxon>
        <taxon>Enteroscipio</taxon>
    </lineage>
</organism>
<evidence type="ECO:0000313" key="3">
    <source>
        <dbReference type="EMBL" id="PNV67339.1"/>
    </source>
</evidence>
<name>A0A2K2UAN8_9ACTN</name>
<feature type="compositionally biased region" description="Basic and acidic residues" evidence="1">
    <location>
        <begin position="1"/>
        <end position="13"/>
    </location>
</feature>
<feature type="transmembrane region" description="Helical" evidence="2">
    <location>
        <begin position="41"/>
        <end position="63"/>
    </location>
</feature>
<accession>A0A2K2UAN8</accession>
<feature type="region of interest" description="Disordered" evidence="1">
    <location>
        <begin position="1"/>
        <end position="23"/>
    </location>
</feature>
<dbReference type="EMBL" id="PPEK01000010">
    <property type="protein sequence ID" value="PNV67339.1"/>
    <property type="molecule type" value="Genomic_DNA"/>
</dbReference>
<comment type="caution">
    <text evidence="3">The sequence shown here is derived from an EMBL/GenBank/DDBJ whole genome shotgun (WGS) entry which is preliminary data.</text>
</comment>
<evidence type="ECO:0000313" key="4">
    <source>
        <dbReference type="Proteomes" id="UP000236197"/>
    </source>
</evidence>
<proteinExistence type="predicted"/>
<keyword evidence="2" id="KW-0812">Transmembrane</keyword>
<dbReference type="RefSeq" id="WP_103265411.1">
    <property type="nucleotide sequence ID" value="NZ_CABMLE010000010.1"/>
</dbReference>
<keyword evidence="2" id="KW-0472">Membrane</keyword>
<dbReference type="AlphaFoldDB" id="A0A2K2UAN8"/>
<evidence type="ECO:0000256" key="1">
    <source>
        <dbReference type="SAM" id="MobiDB-lite"/>
    </source>
</evidence>
<dbReference type="Proteomes" id="UP000236197">
    <property type="component" value="Unassembled WGS sequence"/>
</dbReference>
<protein>
    <recommendedName>
        <fullName evidence="5">Flagellar protein FliS</fullName>
    </recommendedName>
</protein>
<keyword evidence="4" id="KW-1185">Reference proteome</keyword>
<gene>
    <name evidence="3" type="ORF">C2L71_08860</name>
</gene>
<evidence type="ECO:0000256" key="2">
    <source>
        <dbReference type="SAM" id="Phobius"/>
    </source>
</evidence>